<dbReference type="PANTHER" id="PTHR30576:SF0">
    <property type="entry name" value="UNDECAPRENYL-PHOSPHATE N-ACETYLGALACTOSAMINYL 1-PHOSPHATE TRANSFERASE-RELATED"/>
    <property type="match status" value="1"/>
</dbReference>
<feature type="transmembrane region" description="Helical" evidence="7">
    <location>
        <begin position="106"/>
        <end position="124"/>
    </location>
</feature>
<evidence type="ECO:0000256" key="3">
    <source>
        <dbReference type="ARBA" id="ARBA00022679"/>
    </source>
</evidence>
<dbReference type="Pfam" id="PF13727">
    <property type="entry name" value="CoA_binding_3"/>
    <property type="match status" value="1"/>
</dbReference>
<evidence type="ECO:0000256" key="1">
    <source>
        <dbReference type="ARBA" id="ARBA00004141"/>
    </source>
</evidence>
<dbReference type="Gene3D" id="3.40.50.720">
    <property type="entry name" value="NAD(P)-binding Rossmann-like Domain"/>
    <property type="match status" value="1"/>
</dbReference>
<accession>A0A1B8U3C6</accession>
<protein>
    <submittedName>
        <fullName evidence="9">Undecaprenyl-phosphate glucose phosphotransferase</fullName>
    </submittedName>
</protein>
<sequence length="463" mass="54272">MKKEKSKFIPLIFSIVDVLLFVFSFFMANYIIFDGQIPNPIFYNSLMGFGAVLWVGLNLKFDIYEVPRIIYMHKLLAKNLYTLITFVFLCGGLLFLATDYKFSRIFFYYLVGGFGTLIFLWRFVSYTLVKKYRRKGYNYSKILLVGLNQNILKLIDKVYFNANYGFQISGLFTDANITKDLEAYYKGKLSEIFGFLEKNRVDEIIVSLPYHQSKLINDLFRFADNNMIRVRVIPEFSEYLSQRFSINYIQHIPVMKLRSEPLKSFTNRFLKRAFDVVFSSIVVLLLFSWLFPIIAIIIKLTSKGPVFFVQKRTGQDGKTFDCLKFRSMTVNSDSDHVQATKNDKRVTKFGAFMRKTSIDELPQIINVLLNNMSLVGPRPHMLKHTEEYRVLVDKFMVRHFAKPGVTGWAQINGYRGETKQIKDMENRANADIWYVENWSFFLDVKIVVITAWSMFFKKDENAF</sequence>
<dbReference type="PANTHER" id="PTHR30576">
    <property type="entry name" value="COLANIC BIOSYNTHESIS UDP-GLUCOSE LIPID CARRIER TRANSFERASE"/>
    <property type="match status" value="1"/>
</dbReference>
<dbReference type="GO" id="GO:0016780">
    <property type="term" value="F:phosphotransferase activity, for other substituted phosphate groups"/>
    <property type="evidence" value="ECO:0007669"/>
    <property type="project" value="TreeGrafter"/>
</dbReference>
<dbReference type="InterPro" id="IPR017475">
    <property type="entry name" value="EPS_sugar_tfrase"/>
</dbReference>
<keyword evidence="5 7" id="KW-1133">Transmembrane helix</keyword>
<dbReference type="AlphaFoldDB" id="A0A1B8U3C6"/>
<evidence type="ECO:0000256" key="4">
    <source>
        <dbReference type="ARBA" id="ARBA00022692"/>
    </source>
</evidence>
<gene>
    <name evidence="9" type="ORF">LPB301_06715</name>
</gene>
<dbReference type="NCBIfam" id="TIGR03025">
    <property type="entry name" value="EPS_sugtrans"/>
    <property type="match status" value="1"/>
</dbReference>
<evidence type="ECO:0000313" key="10">
    <source>
        <dbReference type="Proteomes" id="UP000092612"/>
    </source>
</evidence>
<comment type="subcellular location">
    <subcellularLocation>
        <location evidence="1">Membrane</location>
        <topology evidence="1">Multi-pass membrane protein</topology>
    </subcellularLocation>
</comment>
<keyword evidence="6 7" id="KW-0472">Membrane</keyword>
<evidence type="ECO:0000313" key="9">
    <source>
        <dbReference type="EMBL" id="OBY66378.1"/>
    </source>
</evidence>
<keyword evidence="4 7" id="KW-0812">Transmembrane</keyword>
<evidence type="ECO:0000256" key="2">
    <source>
        <dbReference type="ARBA" id="ARBA00006464"/>
    </source>
</evidence>
<organism evidence="9 10">
    <name type="scientific">Polaribacter reichenbachii</name>
    <dbReference type="NCBI Taxonomy" id="996801"/>
    <lineage>
        <taxon>Bacteria</taxon>
        <taxon>Pseudomonadati</taxon>
        <taxon>Bacteroidota</taxon>
        <taxon>Flavobacteriia</taxon>
        <taxon>Flavobacteriales</taxon>
        <taxon>Flavobacteriaceae</taxon>
    </lineage>
</organism>
<feature type="transmembrane region" description="Helical" evidence="7">
    <location>
        <begin position="273"/>
        <end position="298"/>
    </location>
</feature>
<name>A0A1B8U3C6_9FLAO</name>
<comment type="caution">
    <text evidence="9">The sequence shown here is derived from an EMBL/GenBank/DDBJ whole genome shotgun (WGS) entry which is preliminary data.</text>
</comment>
<dbReference type="EMBL" id="LSFL01000015">
    <property type="protein sequence ID" value="OBY66378.1"/>
    <property type="molecule type" value="Genomic_DNA"/>
</dbReference>
<feature type="domain" description="Bacterial sugar transferase" evidence="8">
    <location>
        <begin position="271"/>
        <end position="455"/>
    </location>
</feature>
<evidence type="ECO:0000256" key="5">
    <source>
        <dbReference type="ARBA" id="ARBA00022989"/>
    </source>
</evidence>
<feature type="transmembrane region" description="Helical" evidence="7">
    <location>
        <begin position="12"/>
        <end position="33"/>
    </location>
</feature>
<keyword evidence="10" id="KW-1185">Reference proteome</keyword>
<dbReference type="NCBIfam" id="TIGR03023">
    <property type="entry name" value="WcaJ_sugtrans"/>
    <property type="match status" value="1"/>
</dbReference>
<keyword evidence="3 9" id="KW-0808">Transferase</keyword>
<dbReference type="Pfam" id="PF02397">
    <property type="entry name" value="Bac_transf"/>
    <property type="match status" value="1"/>
</dbReference>
<dbReference type="GO" id="GO:0016020">
    <property type="term" value="C:membrane"/>
    <property type="evidence" value="ECO:0007669"/>
    <property type="project" value="UniProtKB-SubCell"/>
</dbReference>
<dbReference type="RefSeq" id="WP_083139674.1">
    <property type="nucleotide sequence ID" value="NZ_CP019337.1"/>
</dbReference>
<dbReference type="Proteomes" id="UP000092612">
    <property type="component" value="Unassembled WGS sequence"/>
</dbReference>
<evidence type="ECO:0000256" key="7">
    <source>
        <dbReference type="SAM" id="Phobius"/>
    </source>
</evidence>
<proteinExistence type="inferred from homology"/>
<comment type="similarity">
    <text evidence="2">Belongs to the bacterial sugar transferase family.</text>
</comment>
<evidence type="ECO:0000256" key="6">
    <source>
        <dbReference type="ARBA" id="ARBA00023136"/>
    </source>
</evidence>
<dbReference type="InterPro" id="IPR017473">
    <property type="entry name" value="Undecaprenyl-P_gluc_Ptfrase"/>
</dbReference>
<reference evidence="10" key="1">
    <citation type="submission" date="2016-02" db="EMBL/GenBank/DDBJ databases">
        <title>Paenibacillus sp. LPB0068, isolated from Crassostrea gigas.</title>
        <authorList>
            <person name="Shin S.-K."/>
            <person name="Yi H."/>
        </authorList>
    </citation>
    <scope>NUCLEOTIDE SEQUENCE [LARGE SCALE GENOMIC DNA]</scope>
    <source>
        <strain evidence="10">KCTC 23969</strain>
    </source>
</reference>
<dbReference type="STRING" id="996801.BW723_09750"/>
<feature type="transmembrane region" description="Helical" evidence="7">
    <location>
        <begin position="80"/>
        <end position="100"/>
    </location>
</feature>
<dbReference type="InterPro" id="IPR003362">
    <property type="entry name" value="Bact_transf"/>
</dbReference>
<feature type="transmembrane region" description="Helical" evidence="7">
    <location>
        <begin position="39"/>
        <end position="59"/>
    </location>
</feature>
<evidence type="ECO:0000259" key="8">
    <source>
        <dbReference type="Pfam" id="PF02397"/>
    </source>
</evidence>